<reference evidence="2 3" key="2">
    <citation type="journal article" date="2017" name="Front. Plant Sci.">
        <title>Gene Classification and Mining of Molecular Markers Useful in Red Clover (Trifolium pratense) Breeding.</title>
        <authorList>
            <person name="Istvanek J."/>
            <person name="Dluhosova J."/>
            <person name="Dluhos P."/>
            <person name="Patkova L."/>
            <person name="Nedelnik J."/>
            <person name="Repkova J."/>
        </authorList>
    </citation>
    <scope>NUCLEOTIDE SEQUENCE [LARGE SCALE GENOMIC DNA]</scope>
    <source>
        <strain evidence="3">cv. Tatra</strain>
        <tissue evidence="2">Young leaves</tissue>
    </source>
</reference>
<feature type="domain" description="RNase H type-1" evidence="1">
    <location>
        <begin position="3"/>
        <end position="57"/>
    </location>
</feature>
<evidence type="ECO:0000313" key="3">
    <source>
        <dbReference type="Proteomes" id="UP000236291"/>
    </source>
</evidence>
<comment type="caution">
    <text evidence="2">The sequence shown here is derived from an EMBL/GenBank/DDBJ whole genome shotgun (WGS) entry which is preliminary data.</text>
</comment>
<dbReference type="Proteomes" id="UP000236291">
    <property type="component" value="Unassembled WGS sequence"/>
</dbReference>
<reference evidence="2 3" key="1">
    <citation type="journal article" date="2014" name="Am. J. Bot.">
        <title>Genome assembly and annotation for red clover (Trifolium pratense; Fabaceae).</title>
        <authorList>
            <person name="Istvanek J."/>
            <person name="Jaros M."/>
            <person name="Krenek A."/>
            <person name="Repkova J."/>
        </authorList>
    </citation>
    <scope>NUCLEOTIDE SEQUENCE [LARGE SCALE GENOMIC DNA]</scope>
    <source>
        <strain evidence="3">cv. Tatra</strain>
        <tissue evidence="2">Young leaves</tissue>
    </source>
</reference>
<proteinExistence type="predicted"/>
<feature type="non-terminal residue" evidence="2">
    <location>
        <position position="57"/>
    </location>
</feature>
<accession>A0A2K3PKY4</accession>
<name>A0A2K3PKY4_TRIPR</name>
<sequence>MYIRDNQGHFVKAITEWIEPILDVEIGEAMSFLSALKWIDEQQFYDTDVEIECKRIV</sequence>
<dbReference type="GO" id="GO:0004523">
    <property type="term" value="F:RNA-DNA hybrid ribonuclease activity"/>
    <property type="evidence" value="ECO:0007669"/>
    <property type="project" value="InterPro"/>
</dbReference>
<dbReference type="AlphaFoldDB" id="A0A2K3PKY4"/>
<gene>
    <name evidence="2" type="ORF">L195_g012638</name>
</gene>
<dbReference type="GO" id="GO:0003676">
    <property type="term" value="F:nucleic acid binding"/>
    <property type="evidence" value="ECO:0007669"/>
    <property type="project" value="InterPro"/>
</dbReference>
<evidence type="ECO:0000259" key="1">
    <source>
        <dbReference type="Pfam" id="PF13456"/>
    </source>
</evidence>
<dbReference type="InterPro" id="IPR002156">
    <property type="entry name" value="RNaseH_domain"/>
</dbReference>
<evidence type="ECO:0000313" key="2">
    <source>
        <dbReference type="EMBL" id="PNY15930.1"/>
    </source>
</evidence>
<organism evidence="2 3">
    <name type="scientific">Trifolium pratense</name>
    <name type="common">Red clover</name>
    <dbReference type="NCBI Taxonomy" id="57577"/>
    <lineage>
        <taxon>Eukaryota</taxon>
        <taxon>Viridiplantae</taxon>
        <taxon>Streptophyta</taxon>
        <taxon>Embryophyta</taxon>
        <taxon>Tracheophyta</taxon>
        <taxon>Spermatophyta</taxon>
        <taxon>Magnoliopsida</taxon>
        <taxon>eudicotyledons</taxon>
        <taxon>Gunneridae</taxon>
        <taxon>Pentapetalae</taxon>
        <taxon>rosids</taxon>
        <taxon>fabids</taxon>
        <taxon>Fabales</taxon>
        <taxon>Fabaceae</taxon>
        <taxon>Papilionoideae</taxon>
        <taxon>50 kb inversion clade</taxon>
        <taxon>NPAAA clade</taxon>
        <taxon>Hologalegina</taxon>
        <taxon>IRL clade</taxon>
        <taxon>Trifolieae</taxon>
        <taxon>Trifolium</taxon>
    </lineage>
</organism>
<dbReference type="EMBL" id="ASHM01008089">
    <property type="protein sequence ID" value="PNY15930.1"/>
    <property type="molecule type" value="Genomic_DNA"/>
</dbReference>
<dbReference type="Pfam" id="PF13456">
    <property type="entry name" value="RVT_3"/>
    <property type="match status" value="1"/>
</dbReference>
<protein>
    <submittedName>
        <fullName evidence="2">Cytochrome p450</fullName>
    </submittedName>
</protein>